<keyword evidence="4" id="KW-0804">Transcription</keyword>
<name>A0A1H0H919_9HYPH</name>
<evidence type="ECO:0000256" key="4">
    <source>
        <dbReference type="ARBA" id="ARBA00023163"/>
    </source>
</evidence>
<sequence>MRRLPPLHALRAFEAAARHQHFGRAAEELHLDPTAISHQVRKLEDLLGVSLFHRRPRPLRLTEAGAKLFPVLRDAMDRMAAASEEVRQDTRRPLVISMTMAFAAEWFTPRLARLKSETELDITVHADNRPVDLRAGDVDLAIRSREQRGLDEAWFHLFDDRLIAVGTKSFLSQHGHPNRPEDLLRVPLIHYRWTLDHRQSLGWKRWFAEAGCAPGDLSSAGDFSEESVAIQAAVSGLGVALLSECLVADHIGRGDLVQVSEHSLAMPAFWAVRLKDHRRASELDLMISRMKASLGPD</sequence>
<evidence type="ECO:0000313" key="6">
    <source>
        <dbReference type="EMBL" id="SDO15632.1"/>
    </source>
</evidence>
<dbReference type="EMBL" id="FNJC01000001">
    <property type="protein sequence ID" value="SDO15632.1"/>
    <property type="molecule type" value="Genomic_DNA"/>
</dbReference>
<keyword evidence="2" id="KW-0805">Transcription regulation</keyword>
<evidence type="ECO:0000256" key="2">
    <source>
        <dbReference type="ARBA" id="ARBA00023015"/>
    </source>
</evidence>
<dbReference type="InterPro" id="IPR000847">
    <property type="entry name" value="LysR_HTH_N"/>
</dbReference>
<dbReference type="InterPro" id="IPR058163">
    <property type="entry name" value="LysR-type_TF_proteobact-type"/>
</dbReference>
<evidence type="ECO:0000256" key="1">
    <source>
        <dbReference type="ARBA" id="ARBA00009437"/>
    </source>
</evidence>
<proteinExistence type="inferred from homology"/>
<dbReference type="PANTHER" id="PTHR30537:SF74">
    <property type="entry name" value="HTH-TYPE TRANSCRIPTIONAL REGULATOR TRPI"/>
    <property type="match status" value="1"/>
</dbReference>
<protein>
    <submittedName>
        <fullName evidence="6">LysR family transcriptional regulator, glycine cleavage system transcriptional activator</fullName>
    </submittedName>
</protein>
<dbReference type="InterPro" id="IPR036390">
    <property type="entry name" value="WH_DNA-bd_sf"/>
</dbReference>
<dbReference type="PANTHER" id="PTHR30537">
    <property type="entry name" value="HTH-TYPE TRANSCRIPTIONAL REGULATOR"/>
    <property type="match status" value="1"/>
</dbReference>
<dbReference type="Pfam" id="PF03466">
    <property type="entry name" value="LysR_substrate"/>
    <property type="match status" value="1"/>
</dbReference>
<evidence type="ECO:0000256" key="3">
    <source>
        <dbReference type="ARBA" id="ARBA00023125"/>
    </source>
</evidence>
<organism evidence="6 7">
    <name type="scientific">Filomicrobium insigne</name>
    <dbReference type="NCBI Taxonomy" id="418854"/>
    <lineage>
        <taxon>Bacteria</taxon>
        <taxon>Pseudomonadati</taxon>
        <taxon>Pseudomonadota</taxon>
        <taxon>Alphaproteobacteria</taxon>
        <taxon>Hyphomicrobiales</taxon>
        <taxon>Hyphomicrobiaceae</taxon>
        <taxon>Filomicrobium</taxon>
    </lineage>
</organism>
<dbReference type="Pfam" id="PF00126">
    <property type="entry name" value="HTH_1"/>
    <property type="match status" value="1"/>
</dbReference>
<dbReference type="PRINTS" id="PR00039">
    <property type="entry name" value="HTHLYSR"/>
</dbReference>
<dbReference type="SUPFAM" id="SSF53850">
    <property type="entry name" value="Periplasmic binding protein-like II"/>
    <property type="match status" value="1"/>
</dbReference>
<dbReference type="Gene3D" id="3.40.190.10">
    <property type="entry name" value="Periplasmic binding protein-like II"/>
    <property type="match status" value="2"/>
</dbReference>
<comment type="similarity">
    <text evidence="1">Belongs to the LysR transcriptional regulatory family.</text>
</comment>
<dbReference type="PROSITE" id="PS50931">
    <property type="entry name" value="HTH_LYSR"/>
    <property type="match status" value="1"/>
</dbReference>
<dbReference type="Proteomes" id="UP000198795">
    <property type="component" value="Unassembled WGS sequence"/>
</dbReference>
<dbReference type="Gene3D" id="1.10.10.10">
    <property type="entry name" value="Winged helix-like DNA-binding domain superfamily/Winged helix DNA-binding domain"/>
    <property type="match status" value="1"/>
</dbReference>
<reference evidence="6 7" key="1">
    <citation type="submission" date="2016-10" db="EMBL/GenBank/DDBJ databases">
        <authorList>
            <person name="Varghese N."/>
            <person name="Submissions S."/>
        </authorList>
    </citation>
    <scope>NUCLEOTIDE SEQUENCE [LARGE SCALE GENOMIC DNA]</scope>
    <source>
        <strain evidence="6 7">CGMCC 1.6497</strain>
    </source>
</reference>
<keyword evidence="7" id="KW-1185">Reference proteome</keyword>
<dbReference type="SUPFAM" id="SSF46785">
    <property type="entry name" value="Winged helix' DNA-binding domain"/>
    <property type="match status" value="1"/>
</dbReference>
<gene>
    <name evidence="6" type="ORF">SAMN04488061_0431</name>
</gene>
<accession>A0A1H0H919</accession>
<feature type="domain" description="HTH lysR-type" evidence="5">
    <location>
        <begin position="5"/>
        <end position="62"/>
    </location>
</feature>
<dbReference type="RefSeq" id="WP_090226268.1">
    <property type="nucleotide sequence ID" value="NZ_FNJC01000001.1"/>
</dbReference>
<dbReference type="InterPro" id="IPR005119">
    <property type="entry name" value="LysR_subst-bd"/>
</dbReference>
<comment type="caution">
    <text evidence="6">The sequence shown here is derived from an EMBL/GenBank/DDBJ whole genome shotgun (WGS) entry which is preliminary data.</text>
</comment>
<keyword evidence="3" id="KW-0238">DNA-binding</keyword>
<evidence type="ECO:0000313" key="7">
    <source>
        <dbReference type="Proteomes" id="UP000198795"/>
    </source>
</evidence>
<evidence type="ECO:0000259" key="5">
    <source>
        <dbReference type="PROSITE" id="PS50931"/>
    </source>
</evidence>
<dbReference type="InterPro" id="IPR036388">
    <property type="entry name" value="WH-like_DNA-bd_sf"/>
</dbReference>